<dbReference type="EMBL" id="UFRQ01000003">
    <property type="protein sequence ID" value="SUT91058.1"/>
    <property type="molecule type" value="Genomic_DNA"/>
</dbReference>
<evidence type="ECO:0000259" key="2">
    <source>
        <dbReference type="Pfam" id="PF00149"/>
    </source>
</evidence>
<dbReference type="InterPro" id="IPR029052">
    <property type="entry name" value="Metallo-depent_PP-like"/>
</dbReference>
<name>A0A380TS05_9PAST</name>
<feature type="transmembrane region" description="Helical" evidence="1">
    <location>
        <begin position="39"/>
        <end position="63"/>
    </location>
</feature>
<keyword evidence="3" id="KW-0378">Hydrolase</keyword>
<feature type="domain" description="Calcineurin-like phosphoesterase" evidence="2">
    <location>
        <begin position="144"/>
        <end position="306"/>
    </location>
</feature>
<evidence type="ECO:0000313" key="4">
    <source>
        <dbReference type="Proteomes" id="UP000254649"/>
    </source>
</evidence>
<dbReference type="InterPro" id="IPR004843">
    <property type="entry name" value="Calcineurin-like_PHP"/>
</dbReference>
<dbReference type="Proteomes" id="UP000254649">
    <property type="component" value="Unassembled WGS sequence"/>
</dbReference>
<feature type="transmembrane region" description="Helical" evidence="1">
    <location>
        <begin position="105"/>
        <end position="126"/>
    </location>
</feature>
<dbReference type="SUPFAM" id="SSF56300">
    <property type="entry name" value="Metallo-dependent phosphatases"/>
    <property type="match status" value="1"/>
</dbReference>
<dbReference type="OrthoDB" id="9780884at2"/>
<evidence type="ECO:0000313" key="3">
    <source>
        <dbReference type="EMBL" id="SUT91058.1"/>
    </source>
</evidence>
<dbReference type="GO" id="GO:0016787">
    <property type="term" value="F:hydrolase activity"/>
    <property type="evidence" value="ECO:0007669"/>
    <property type="project" value="UniProtKB-KW"/>
</dbReference>
<protein>
    <submittedName>
        <fullName evidence="3">Metallophosphoesterase</fullName>
        <ecNumber evidence="3">3.1.-.-</ecNumber>
    </submittedName>
</protein>
<dbReference type="InterPro" id="IPR051158">
    <property type="entry name" value="Metallophosphoesterase_sf"/>
</dbReference>
<feature type="transmembrane region" description="Helical" evidence="1">
    <location>
        <begin position="69"/>
        <end position="93"/>
    </location>
</feature>
<dbReference type="PANTHER" id="PTHR31302:SF0">
    <property type="entry name" value="TRANSMEMBRANE PROTEIN WITH METALLOPHOSPHOESTERASE DOMAIN"/>
    <property type="match status" value="1"/>
</dbReference>
<dbReference type="Pfam" id="PF00149">
    <property type="entry name" value="Metallophos"/>
    <property type="match status" value="1"/>
</dbReference>
<accession>A0A380TS05</accession>
<keyword evidence="1" id="KW-1133">Transmembrane helix</keyword>
<proteinExistence type="predicted"/>
<feature type="transmembrane region" description="Helical" evidence="1">
    <location>
        <begin position="6"/>
        <end position="27"/>
    </location>
</feature>
<keyword evidence="4" id="KW-1185">Reference proteome</keyword>
<reference evidence="3 4" key="1">
    <citation type="submission" date="2018-06" db="EMBL/GenBank/DDBJ databases">
        <authorList>
            <consortium name="Pathogen Informatics"/>
            <person name="Doyle S."/>
        </authorList>
    </citation>
    <scope>NUCLEOTIDE SEQUENCE [LARGE SCALE GENOMIC DNA]</scope>
    <source>
        <strain evidence="3 4">NCTC10801</strain>
    </source>
</reference>
<gene>
    <name evidence="3" type="ORF">NCTC10801_01360</name>
</gene>
<evidence type="ECO:0000256" key="1">
    <source>
        <dbReference type="SAM" id="Phobius"/>
    </source>
</evidence>
<dbReference type="EC" id="3.1.-.-" evidence="3"/>
<sequence>MELRYYIIFAVVVLFLQLFLIIFDRTFRWLFKNQLGKKSLFVLSVFIFIAANAVILLTIFRIYPNFRLSAWILAFLLYSSFASLSCFILFKLGKQWQNSTKFNRTLRLFYPIVLAGLFGLSIYNAYTPKILHYQIQLNKPLPALRIGVASDFHLGALFGGEQIDELEAIFNREKVDLILLPGDIMDDNVNAYLAEKMQPHLAKLKAPLGVYATLGNHDFFGDKTRVAQGIRRAGLQLLEDESVVVNHQFVIVGRNDELAINRPETQTLLQTVDTNLPIFLMDHRPTDVMKHSQLPIDLQVSGHTHKGQIFPANLFTMLMYDLAYGYQKLGNGHYFVTSGYGFWGIPLRLGSQSEVLIIDVSGK</sequence>
<organism evidence="3 4">
    <name type="scientific">[Actinobacillus] rossii</name>
    <dbReference type="NCBI Taxonomy" id="123820"/>
    <lineage>
        <taxon>Bacteria</taxon>
        <taxon>Pseudomonadati</taxon>
        <taxon>Pseudomonadota</taxon>
        <taxon>Gammaproteobacteria</taxon>
        <taxon>Pasteurellales</taxon>
        <taxon>Pasteurellaceae</taxon>
    </lineage>
</organism>
<dbReference type="AlphaFoldDB" id="A0A380TS05"/>
<dbReference type="PANTHER" id="PTHR31302">
    <property type="entry name" value="TRANSMEMBRANE PROTEIN WITH METALLOPHOSPHOESTERASE DOMAIN-RELATED"/>
    <property type="match status" value="1"/>
</dbReference>
<dbReference type="Gene3D" id="3.60.21.10">
    <property type="match status" value="1"/>
</dbReference>
<keyword evidence="1" id="KW-0472">Membrane</keyword>
<keyword evidence="1" id="KW-0812">Transmembrane</keyword>